<dbReference type="WBParaSite" id="JU765_v2.g921.t1">
    <property type="protein sequence ID" value="JU765_v2.g921.t1"/>
    <property type="gene ID" value="JU765_v2.g921"/>
</dbReference>
<evidence type="ECO:0000313" key="1">
    <source>
        <dbReference type="Proteomes" id="UP000887576"/>
    </source>
</evidence>
<organism evidence="1 2">
    <name type="scientific">Panagrolaimus sp. JU765</name>
    <dbReference type="NCBI Taxonomy" id="591449"/>
    <lineage>
        <taxon>Eukaryota</taxon>
        <taxon>Metazoa</taxon>
        <taxon>Ecdysozoa</taxon>
        <taxon>Nematoda</taxon>
        <taxon>Chromadorea</taxon>
        <taxon>Rhabditida</taxon>
        <taxon>Tylenchina</taxon>
        <taxon>Panagrolaimomorpha</taxon>
        <taxon>Panagrolaimoidea</taxon>
        <taxon>Panagrolaimidae</taxon>
        <taxon>Panagrolaimus</taxon>
    </lineage>
</organism>
<name>A0AC34RQD9_9BILA</name>
<reference evidence="2" key="1">
    <citation type="submission" date="2022-11" db="UniProtKB">
        <authorList>
            <consortium name="WormBaseParasite"/>
        </authorList>
    </citation>
    <scope>IDENTIFICATION</scope>
</reference>
<accession>A0AC34RQD9</accession>
<dbReference type="Proteomes" id="UP000887576">
    <property type="component" value="Unplaced"/>
</dbReference>
<sequence length="234" mass="26575">MFRFEFSNSPSVLNAPINFAALNPPPTAAQALAALDRPQGLKISHVVAAKKCIDDKMEQRELQQSLYPNNRIGADSRSESHKEVQRLDAKKRKIICESYVKVKDGGWNNGLMVFIRMFAENPQFKNIWPQFRAITDSSLISSEQLRNHAKIYFGGMNSIVTDMSGEDETEFRNLMRRMARSHAKYGVNKKHIMAMLPEFLSMLRSSGVDVTPEVEEAWSTMFDVIGNLVSKLHH</sequence>
<protein>
    <submittedName>
        <fullName evidence="2">Globin family profile domain-containing protein</fullName>
    </submittedName>
</protein>
<proteinExistence type="predicted"/>
<evidence type="ECO:0000313" key="2">
    <source>
        <dbReference type="WBParaSite" id="JU765_v2.g921.t1"/>
    </source>
</evidence>